<accession>A0A7J7IXK3</accession>
<dbReference type="InterPro" id="IPR028022">
    <property type="entry name" value="DUF4600"/>
</dbReference>
<dbReference type="PANTHER" id="PTHR28671">
    <property type="entry name" value="COILED-COIL DOMAIN-CONTAINING PROTEIN 169"/>
    <property type="match status" value="1"/>
</dbReference>
<keyword evidence="1" id="KW-0175">Coiled coil</keyword>
<organism evidence="2 3">
    <name type="scientific">Bugula neritina</name>
    <name type="common">Brown bryozoan</name>
    <name type="synonym">Sertularia neritina</name>
    <dbReference type="NCBI Taxonomy" id="10212"/>
    <lineage>
        <taxon>Eukaryota</taxon>
        <taxon>Metazoa</taxon>
        <taxon>Spiralia</taxon>
        <taxon>Lophotrochozoa</taxon>
        <taxon>Bryozoa</taxon>
        <taxon>Gymnolaemata</taxon>
        <taxon>Cheilostomatida</taxon>
        <taxon>Flustrina</taxon>
        <taxon>Buguloidea</taxon>
        <taxon>Bugulidae</taxon>
        <taxon>Bugula</taxon>
    </lineage>
</organism>
<feature type="coiled-coil region" evidence="1">
    <location>
        <begin position="17"/>
        <end position="155"/>
    </location>
</feature>
<gene>
    <name evidence="2" type="ORF">EB796_023758</name>
</gene>
<evidence type="ECO:0000313" key="3">
    <source>
        <dbReference type="Proteomes" id="UP000593567"/>
    </source>
</evidence>
<dbReference type="OrthoDB" id="6615663at2759"/>
<proteinExistence type="predicted"/>
<dbReference type="PANTHER" id="PTHR28671:SF3">
    <property type="entry name" value="COILED-COIL DOMAIN-CONTAINING PROTEIN 169"/>
    <property type="match status" value="1"/>
</dbReference>
<protein>
    <submittedName>
        <fullName evidence="2">CCDC169</fullName>
    </submittedName>
</protein>
<dbReference type="AlphaFoldDB" id="A0A7J7IXK3"/>
<comment type="caution">
    <text evidence="2">The sequence shown here is derived from an EMBL/GenBank/DDBJ whole genome shotgun (WGS) entry which is preliminary data.</text>
</comment>
<dbReference type="EMBL" id="VXIV02003350">
    <property type="protein sequence ID" value="KAF6017948.1"/>
    <property type="molecule type" value="Genomic_DNA"/>
</dbReference>
<keyword evidence="3" id="KW-1185">Reference proteome</keyword>
<dbReference type="Proteomes" id="UP000593567">
    <property type="component" value="Unassembled WGS sequence"/>
</dbReference>
<evidence type="ECO:0000256" key="1">
    <source>
        <dbReference type="SAM" id="Coils"/>
    </source>
</evidence>
<dbReference type="Pfam" id="PF15372">
    <property type="entry name" value="DUF4600"/>
    <property type="match status" value="1"/>
</dbReference>
<name>A0A7J7IXK3_BUGNE</name>
<sequence>MTIMADDDSFYTDEYELEKIKAEIAQEKQMKEMLENSTQEMKQTVDQLEKRIDSIDSEGNEWKTRYETQEEINVQLQRQILLLQQKIESTRHNLNRLRRSQHPSDGLSSEDFITEATPQTIANLQKQQSSLQNQIRDLEWRLDQESKAYHKANDERKQYIVDINTANFALDNMLKKAKTQQQAASTANLRNIPEDQRVIDPRRGPIRKTAAVKTLPKIEGSETARF</sequence>
<evidence type="ECO:0000313" key="2">
    <source>
        <dbReference type="EMBL" id="KAF6017948.1"/>
    </source>
</evidence>
<reference evidence="2" key="1">
    <citation type="submission" date="2020-06" db="EMBL/GenBank/DDBJ databases">
        <title>Draft genome of Bugula neritina, a colonial animal packing powerful symbionts and potential medicines.</title>
        <authorList>
            <person name="Rayko M."/>
        </authorList>
    </citation>
    <scope>NUCLEOTIDE SEQUENCE [LARGE SCALE GENOMIC DNA]</scope>
    <source>
        <strain evidence="2">Kwan_BN1</strain>
    </source>
</reference>